<reference evidence="2" key="2">
    <citation type="submission" date="2025-05" db="UniProtKB">
        <authorList>
            <consortium name="EnsemblMetazoa"/>
        </authorList>
    </citation>
    <scope>IDENTIFICATION</scope>
    <source>
        <strain evidence="2">Foshan</strain>
    </source>
</reference>
<accession>A0ABM1XN05</accession>
<organism evidence="2 3">
    <name type="scientific">Aedes albopictus</name>
    <name type="common">Asian tiger mosquito</name>
    <name type="synonym">Stegomyia albopicta</name>
    <dbReference type="NCBI Taxonomy" id="7160"/>
    <lineage>
        <taxon>Eukaryota</taxon>
        <taxon>Metazoa</taxon>
        <taxon>Ecdysozoa</taxon>
        <taxon>Arthropoda</taxon>
        <taxon>Hexapoda</taxon>
        <taxon>Insecta</taxon>
        <taxon>Pterygota</taxon>
        <taxon>Neoptera</taxon>
        <taxon>Endopterygota</taxon>
        <taxon>Diptera</taxon>
        <taxon>Nematocera</taxon>
        <taxon>Culicoidea</taxon>
        <taxon>Culicidae</taxon>
        <taxon>Culicinae</taxon>
        <taxon>Aedini</taxon>
        <taxon>Aedes</taxon>
        <taxon>Stegomyia</taxon>
    </lineage>
</organism>
<dbReference type="EnsemblMetazoa" id="AALFPA23_001160.R939">
    <property type="protein sequence ID" value="AALFPA23_001160.P939"/>
    <property type="gene ID" value="AALFPA23_001160"/>
</dbReference>
<keyword evidence="3" id="KW-1185">Reference proteome</keyword>
<name>A0ABM1XN05_AEDAL</name>
<protein>
    <submittedName>
        <fullName evidence="2">Uncharacterized protein</fullName>
    </submittedName>
</protein>
<dbReference type="RefSeq" id="XP_029719559.1">
    <property type="nucleotide sequence ID" value="XM_029863699.1"/>
</dbReference>
<sequence length="292" mass="32539">MTSVYVIVRSEGEIDSFAIGNTLLNLGINERAKLLKSGDYLVEVKDSETANSLIQVQELEDGTKVKAELHPSMNGSKGVIRCPALASRSDDEIKEKLNIPTLTRVQGKGNGVYVLTFQLPQPPKEIRVGALMVKVSRFYPRPLLCRGCFVYGHAQEHCRNKRHCNKCGQYHGDAECGPTKCRNCGGPHVPTQPWCPAWKQEMAINKIMTDKGIPPIKARALYKREHKKSYINTPRVDAEVRRAEDEPGPSQKRPAKPVLKSPSEGESEDNRPTATPPAKKAKAKIRRKSTKY</sequence>
<evidence type="ECO:0000313" key="2">
    <source>
        <dbReference type="EnsemblMetazoa" id="AALFPA23_001160.P939"/>
    </source>
</evidence>
<dbReference type="Proteomes" id="UP000069940">
    <property type="component" value="Unassembled WGS sequence"/>
</dbReference>
<evidence type="ECO:0000256" key="1">
    <source>
        <dbReference type="SAM" id="MobiDB-lite"/>
    </source>
</evidence>
<proteinExistence type="predicted"/>
<feature type="compositionally biased region" description="Basic and acidic residues" evidence="1">
    <location>
        <begin position="236"/>
        <end position="245"/>
    </location>
</feature>
<feature type="region of interest" description="Disordered" evidence="1">
    <location>
        <begin position="232"/>
        <end position="292"/>
    </location>
</feature>
<evidence type="ECO:0000313" key="3">
    <source>
        <dbReference type="Proteomes" id="UP000069940"/>
    </source>
</evidence>
<dbReference type="GeneID" id="115261814"/>
<reference evidence="3" key="1">
    <citation type="journal article" date="2015" name="Proc. Natl. Acad. Sci. U.S.A.">
        <title>Genome sequence of the Asian Tiger mosquito, Aedes albopictus, reveals insights into its biology, genetics, and evolution.</title>
        <authorList>
            <person name="Chen X.G."/>
            <person name="Jiang X."/>
            <person name="Gu J."/>
            <person name="Xu M."/>
            <person name="Wu Y."/>
            <person name="Deng Y."/>
            <person name="Zhang C."/>
            <person name="Bonizzoni M."/>
            <person name="Dermauw W."/>
            <person name="Vontas J."/>
            <person name="Armbruster P."/>
            <person name="Huang X."/>
            <person name="Yang Y."/>
            <person name="Zhang H."/>
            <person name="He W."/>
            <person name="Peng H."/>
            <person name="Liu Y."/>
            <person name="Wu K."/>
            <person name="Chen J."/>
            <person name="Lirakis M."/>
            <person name="Topalis P."/>
            <person name="Van Leeuwen T."/>
            <person name="Hall A.B."/>
            <person name="Jiang X."/>
            <person name="Thorpe C."/>
            <person name="Mueller R.L."/>
            <person name="Sun C."/>
            <person name="Waterhouse R.M."/>
            <person name="Yan G."/>
            <person name="Tu Z.J."/>
            <person name="Fang X."/>
            <person name="James A.A."/>
        </authorList>
    </citation>
    <scope>NUCLEOTIDE SEQUENCE [LARGE SCALE GENOMIC DNA]</scope>
    <source>
        <strain evidence="3">Foshan</strain>
    </source>
</reference>
<feature type="compositionally biased region" description="Basic residues" evidence="1">
    <location>
        <begin position="279"/>
        <end position="292"/>
    </location>
</feature>